<dbReference type="GO" id="GO:0005829">
    <property type="term" value="C:cytosol"/>
    <property type="evidence" value="ECO:0007669"/>
    <property type="project" value="TreeGrafter"/>
</dbReference>
<dbReference type="Proteomes" id="UP000628710">
    <property type="component" value="Unassembled WGS sequence"/>
</dbReference>
<reference evidence="4" key="1">
    <citation type="submission" date="2020-12" db="EMBL/GenBank/DDBJ databases">
        <title>Marinomonas arctica sp. nov., a psychrotolerant bacterium isolated from the Arctic.</title>
        <authorList>
            <person name="Zhang Y."/>
        </authorList>
    </citation>
    <scope>NUCLEOTIDE SEQUENCE</scope>
    <source>
        <strain evidence="4">C1424</strain>
    </source>
</reference>
<feature type="domain" description="Dystroglycan-type cadherin-like" evidence="3">
    <location>
        <begin position="1503"/>
        <end position="1599"/>
    </location>
</feature>
<dbReference type="SUPFAM" id="SSF49313">
    <property type="entry name" value="Cadherin-like"/>
    <property type="match status" value="1"/>
</dbReference>
<evidence type="ECO:0000313" key="4">
    <source>
        <dbReference type="EMBL" id="MBJ7536155.1"/>
    </source>
</evidence>
<dbReference type="GO" id="GO:0006006">
    <property type="term" value="P:glucose metabolic process"/>
    <property type="evidence" value="ECO:0007669"/>
    <property type="project" value="UniProtKB-KW"/>
</dbReference>
<dbReference type="Pfam" id="PF10282">
    <property type="entry name" value="Lactonase"/>
    <property type="match status" value="1"/>
</dbReference>
<dbReference type="SMART" id="SM00736">
    <property type="entry name" value="CADG"/>
    <property type="match status" value="1"/>
</dbReference>
<dbReference type="Gene3D" id="2.130.10.10">
    <property type="entry name" value="YVTN repeat-like/Quinoprotein amine dehydrogenase"/>
    <property type="match status" value="4"/>
</dbReference>
<dbReference type="InterPro" id="IPR050282">
    <property type="entry name" value="Cycloisomerase_2"/>
</dbReference>
<keyword evidence="2" id="KW-0313">Glucose metabolism</keyword>
<dbReference type="InterPro" id="IPR015919">
    <property type="entry name" value="Cadherin-like_sf"/>
</dbReference>
<dbReference type="GO" id="GO:0005509">
    <property type="term" value="F:calcium ion binding"/>
    <property type="evidence" value="ECO:0007669"/>
    <property type="project" value="InterPro"/>
</dbReference>
<dbReference type="RefSeq" id="WP_199466235.1">
    <property type="nucleotide sequence ID" value="NZ_JAEMNX010000001.1"/>
</dbReference>
<dbReference type="SUPFAM" id="SSF101908">
    <property type="entry name" value="Putative isomerase YbhE"/>
    <property type="match status" value="1"/>
</dbReference>
<proteinExistence type="inferred from homology"/>
<dbReference type="EMBL" id="JAEMNX010000001">
    <property type="protein sequence ID" value="MBJ7536155.1"/>
    <property type="molecule type" value="Genomic_DNA"/>
</dbReference>
<sequence>MFLKRKSSSSLSLMLEPRLMFDAAAVETAITTESTSIEYVDQSSTDVGVDGGIDLLKGANDLVFSADGKFAYSVRAGNDDSWDLEEYSSSVSVYSVEENGTLTAIGAEYNLSGEFNWDTAEFDSTLDIDGLAGASIVRLSEDQNFLYVYGETDNSMVVFSRDTTTGELTLLGNTDLSEFGIDNTTTFVEDVTASNGYLYIAGADSVFVLSTQGDGTLSLEHSYSNETDGVEGLTGARRLLVSEDGSTMFVGGSGDDSVLTLFSIEEDGALTYISSVEGTANAYYIQSIAVSSDGETIFALNEDNGASLLTMVFDGTDLVLKDSYEVSADARDIITTEDGTGVLVLGNNIDVFSQSGSTLSKVSTIYGNNNDLTSFSGIKTASLSADGSKLIVVGADAVRTFEFAAPSVSYTEGGDASVVLPKGLVSDAELGTLEDYNGASYTFARQSGVLPEDSFDFIEANGFELTRTGDIEFNYEKIATFSVVDNQLTVTFTSSVSQQVVTDVLRQITYSSTSNDPVVGSRSVEFVVTLDDGIGNESTLNVTTPLEVALLPTGLVSDSELDALDNYNGASYHIARESGASPEDSFGFLETNGLTLSGDKIVLDNSEIATFALVNNELTVTFTSSVSQQVAQDVLRQITYFNTSNDPAANDSSPVFVITLDDGDGNQSKTNVTVDLVGVNNPATLETTALTPTYHLGDDYTPLFQNTSIDTIEADQPVNQIVLTFDNATSDDVLKVGSAKISFDSMGFKNINGFQYRLTLLDSGETEVLIYLPATTTAEEVASTIDSITYKYNGSDVGGQKNVTLTINERVVSGDTGEISTTFSEGNAVITLAAAEQENEAPSMASSVDSVSYTENTAAVPVFTGTTISDTQMDSYNGGLGNYHGATLVVSVDSDSSDHVLEFTEENGLSVVGNDLLKDGVVIGSFLNKDGTLTITFTEDNGSIPTTSDVQNALSQVQYLNESDSPDAKVDITATLTDQAGLSGELVMQVNVVQVNDAPTIAEDPLLSVGDIDLIDSLSEIDGLGDITSSTVTSDGSTLYVSDSAGNIAVYLRDTDTGEWVYQATHDAFKDVAPEVFEGLPTTVSEVVVSSDGQSLYVLSSNNKGSILTVLSVTETHELVLTQTLTNGDEAEFSFSEIKELVVSEDGKNLYFFNAEGLAVMSRDSATGELTFVEEMSNDAWNEPFLFNPSSITVTDDYVFVTATFTDNTLIVLERTDSGLDWVAYIRNGSTDTLGSTVSMSSINHIVATEDGSIIYLMSNEGLQTFSYDADNKQLTFVSVQELAVDNVTDVALNEENNQLYVLASDASLVRYLVGEDGGLILIDTVQQAPLGNDGELSVLEDGSVFVQGSDLTIYQVETVEEPKYAIGDEPVLVFPTADVFDVELNRLDSYSGFSLTINRADGDTEDHFGLLAGGDFSIDGERLLYLGNEVGSLTQSNGDLVITITSALTQFQVNSLIRSLTFENASLAEDTVLSFSMVANDGTDDSEVFTVTVDAVDNEEPVLSDLSSNYALPTATVGVPFSLVIPESLVFDADGDELSWSLSGLPSGVAFDPTTLTLSGVTSSTGEFSLLLTASDVFNKSVQLTLSLEVVMPVIDEPVINDPVVEDPVVEDPVVEDPVVDLPIPVVANTGPITDFSPVQANDTFAESQGSQSSGFTRSQISSAVPLVSTPVSSNAVEVSVSQVSTPSFSDNATVSASSFSTLPVEPFVQASVTFSASADNAQYSLVDSVLSIEEKQIDSVSMADGSALPEGVTFDAKTLQLNVSKGALKAGETLELQILVTDKEGNQSLVPLVLDVQGEADTTALQGSSEATDNQETSAGKAVEGANAAAALTQQVKAASQLAVAEKSRQLLAELSAN</sequence>
<organism evidence="4 5">
    <name type="scientific">Marinomonas transparens</name>
    <dbReference type="NCBI Taxonomy" id="2795388"/>
    <lineage>
        <taxon>Bacteria</taxon>
        <taxon>Pseudomonadati</taxon>
        <taxon>Pseudomonadota</taxon>
        <taxon>Gammaproteobacteria</taxon>
        <taxon>Oceanospirillales</taxon>
        <taxon>Oceanospirillaceae</taxon>
        <taxon>Marinomonas</taxon>
    </lineage>
</organism>
<comment type="similarity">
    <text evidence="1">Belongs to the cycloisomerase 2 family.</text>
</comment>
<dbReference type="SUPFAM" id="SSF50969">
    <property type="entry name" value="YVTN repeat-like/Quinoprotein amine dehydrogenase"/>
    <property type="match status" value="1"/>
</dbReference>
<keyword evidence="2" id="KW-0119">Carbohydrate metabolism</keyword>
<protein>
    <submittedName>
        <fullName evidence="4">Beta-propeller fold lactonase family protein</fullName>
    </submittedName>
</protein>
<dbReference type="Gene3D" id="2.60.40.10">
    <property type="entry name" value="Immunoglobulins"/>
    <property type="match status" value="1"/>
</dbReference>
<gene>
    <name evidence="4" type="ORF">I8J31_00530</name>
</gene>
<dbReference type="PANTHER" id="PTHR30344">
    <property type="entry name" value="6-PHOSPHOGLUCONOLACTONASE-RELATED"/>
    <property type="match status" value="1"/>
</dbReference>
<evidence type="ECO:0000259" key="3">
    <source>
        <dbReference type="SMART" id="SM00736"/>
    </source>
</evidence>
<evidence type="ECO:0000313" key="5">
    <source>
        <dbReference type="Proteomes" id="UP000628710"/>
    </source>
</evidence>
<dbReference type="InterPro" id="IPR011044">
    <property type="entry name" value="Quino_amine_DH_bsu"/>
</dbReference>
<dbReference type="InterPro" id="IPR015943">
    <property type="entry name" value="WD40/YVTN_repeat-like_dom_sf"/>
</dbReference>
<evidence type="ECO:0000256" key="1">
    <source>
        <dbReference type="ARBA" id="ARBA00005564"/>
    </source>
</evidence>
<dbReference type="InterPro" id="IPR013783">
    <property type="entry name" value="Ig-like_fold"/>
</dbReference>
<evidence type="ECO:0000256" key="2">
    <source>
        <dbReference type="ARBA" id="ARBA00022526"/>
    </source>
</evidence>
<dbReference type="InterPro" id="IPR019405">
    <property type="entry name" value="Lactonase_7-beta_prop"/>
</dbReference>
<accession>A0A934MY73</accession>
<dbReference type="GO" id="GO:0016020">
    <property type="term" value="C:membrane"/>
    <property type="evidence" value="ECO:0007669"/>
    <property type="project" value="InterPro"/>
</dbReference>
<dbReference type="PANTHER" id="PTHR30344:SF1">
    <property type="entry name" value="6-PHOSPHOGLUCONOLACTONASE"/>
    <property type="match status" value="1"/>
</dbReference>
<dbReference type="InterPro" id="IPR006644">
    <property type="entry name" value="Cadg"/>
</dbReference>
<comment type="caution">
    <text evidence="4">The sequence shown here is derived from an EMBL/GenBank/DDBJ whole genome shotgun (WGS) entry which is preliminary data.</text>
</comment>
<dbReference type="GO" id="GO:0017057">
    <property type="term" value="F:6-phosphogluconolactonase activity"/>
    <property type="evidence" value="ECO:0007669"/>
    <property type="project" value="TreeGrafter"/>
</dbReference>
<name>A0A934MY73_9GAMM</name>
<keyword evidence="5" id="KW-1185">Reference proteome</keyword>